<accession>A0A2S0N5R2</accession>
<dbReference type="Gene3D" id="1.25.40.10">
    <property type="entry name" value="Tetratricopeptide repeat domain"/>
    <property type="match status" value="1"/>
</dbReference>
<dbReference type="KEGG" id="simp:C6571_18640"/>
<evidence type="ECO:0000256" key="1">
    <source>
        <dbReference type="SAM" id="SignalP"/>
    </source>
</evidence>
<dbReference type="PANTHER" id="PTHR11102">
    <property type="entry name" value="SEL-1-LIKE PROTEIN"/>
    <property type="match status" value="1"/>
</dbReference>
<dbReference type="PROSITE" id="PS51257">
    <property type="entry name" value="PROKAR_LIPOPROTEIN"/>
    <property type="match status" value="1"/>
</dbReference>
<dbReference type="Proteomes" id="UP000239326">
    <property type="component" value="Plasmid unnamed1"/>
</dbReference>
<dbReference type="RefSeq" id="WP_106448394.1">
    <property type="nucleotide sequence ID" value="NZ_CP027670.1"/>
</dbReference>
<evidence type="ECO:0000313" key="3">
    <source>
        <dbReference type="Proteomes" id="UP000239326"/>
    </source>
</evidence>
<dbReference type="OrthoDB" id="5365194at2"/>
<dbReference type="InterPro" id="IPR006597">
    <property type="entry name" value="Sel1-like"/>
</dbReference>
<feature type="signal peptide" evidence="1">
    <location>
        <begin position="1"/>
        <end position="31"/>
    </location>
</feature>
<keyword evidence="3" id="KW-1185">Reference proteome</keyword>
<geneLocation type="plasmid" evidence="2 3">
    <name>unnamed1</name>
</geneLocation>
<keyword evidence="2" id="KW-0614">Plasmid</keyword>
<proteinExistence type="predicted"/>
<dbReference type="PANTHER" id="PTHR11102:SF160">
    <property type="entry name" value="ERAD-ASSOCIATED E3 UBIQUITIN-PROTEIN LIGASE COMPONENT HRD3"/>
    <property type="match status" value="1"/>
</dbReference>
<keyword evidence="1" id="KW-0732">Signal</keyword>
<dbReference type="SMART" id="SM00671">
    <property type="entry name" value="SEL1"/>
    <property type="match status" value="3"/>
</dbReference>
<name>A0A2S0N5R2_9BURK</name>
<dbReference type="InterPro" id="IPR011990">
    <property type="entry name" value="TPR-like_helical_dom_sf"/>
</dbReference>
<dbReference type="AlphaFoldDB" id="A0A2S0N5R2"/>
<dbReference type="EMBL" id="CP027670">
    <property type="protein sequence ID" value="AVO43446.1"/>
    <property type="molecule type" value="Genomic_DNA"/>
</dbReference>
<reference evidence="2 3" key="1">
    <citation type="submission" date="2018-03" db="EMBL/GenBank/DDBJ databases">
        <title>Genome sequencing of Simplicispira sp.</title>
        <authorList>
            <person name="Kim S.-J."/>
            <person name="Heo J."/>
            <person name="Kwon S.-W."/>
        </authorList>
    </citation>
    <scope>NUCLEOTIDE SEQUENCE [LARGE SCALE GENOMIC DNA]</scope>
    <source>
        <strain evidence="2 3">SC1-8</strain>
        <plasmid evidence="2 3">unnamed1</plasmid>
    </source>
</reference>
<protein>
    <submittedName>
        <fullName evidence="2">Sel1 repeat family protein</fullName>
    </submittedName>
</protein>
<feature type="chain" id="PRO_5015546140" evidence="1">
    <location>
        <begin position="32"/>
        <end position="271"/>
    </location>
</feature>
<organism evidence="2 3">
    <name type="scientific">Simplicispira suum</name>
    <dbReference type="NCBI Taxonomy" id="2109915"/>
    <lineage>
        <taxon>Bacteria</taxon>
        <taxon>Pseudomonadati</taxon>
        <taxon>Pseudomonadota</taxon>
        <taxon>Betaproteobacteria</taxon>
        <taxon>Burkholderiales</taxon>
        <taxon>Comamonadaceae</taxon>
        <taxon>Simplicispira</taxon>
    </lineage>
</organism>
<dbReference type="Pfam" id="PF08238">
    <property type="entry name" value="Sel1"/>
    <property type="match status" value="4"/>
</dbReference>
<dbReference type="SUPFAM" id="SSF81901">
    <property type="entry name" value="HCP-like"/>
    <property type="match status" value="1"/>
</dbReference>
<evidence type="ECO:0000313" key="2">
    <source>
        <dbReference type="EMBL" id="AVO43446.1"/>
    </source>
</evidence>
<sequence>MKPFRKKGATAISTKLLAFVLLTVGALQASAASSCSYPQDEISSLRIDYAKAPYPSGYGKFDGPIRSWDMLDIPRDGQAEASRLFVQAKTLMSQGDEDRGIRLANRSAECGDDDAIMFLAELSIARNNNNGAAKYLELGSKKNLPKAKYLLAEQYDQGALGFPKDLKRAFILYYAAAQSGIPQAMSAVAYYFVRGQHGVKDELAALHWYHKAALAGHVESMTAYGWMLMVGKGGPVDREEAAHYLHKAKALGDRQARVFLSDLAITTKNVR</sequence>
<gene>
    <name evidence="2" type="ORF">C6571_18640</name>
</gene>
<dbReference type="InterPro" id="IPR050767">
    <property type="entry name" value="Sel1_AlgK"/>
</dbReference>